<evidence type="ECO:0000256" key="3">
    <source>
        <dbReference type="ARBA" id="ARBA00022512"/>
    </source>
</evidence>
<evidence type="ECO:0000256" key="5">
    <source>
        <dbReference type="ARBA" id="ARBA00022729"/>
    </source>
</evidence>
<keyword evidence="5" id="KW-0732">Signal</keyword>
<feature type="region of interest" description="Disordered" evidence="8">
    <location>
        <begin position="345"/>
        <end position="418"/>
    </location>
</feature>
<dbReference type="InterPro" id="IPR017853">
    <property type="entry name" value="GH"/>
</dbReference>
<gene>
    <name evidence="9" type="ORF">ZT3D7_G815</name>
</gene>
<dbReference type="AlphaFoldDB" id="A0A1X7REK6"/>
<dbReference type="Proteomes" id="UP000215127">
    <property type="component" value="Chromosome 1"/>
</dbReference>
<comment type="subcellular location">
    <subcellularLocation>
        <location evidence="1">Secreted</location>
        <location evidence="1">Cell wall</location>
    </subcellularLocation>
</comment>
<organism evidence="9 10">
    <name type="scientific">Zymoseptoria tritici (strain ST99CH_3D7)</name>
    <dbReference type="NCBI Taxonomy" id="1276538"/>
    <lineage>
        <taxon>Eukaryota</taxon>
        <taxon>Fungi</taxon>
        <taxon>Dikarya</taxon>
        <taxon>Ascomycota</taxon>
        <taxon>Pezizomycotina</taxon>
        <taxon>Dothideomycetes</taxon>
        <taxon>Dothideomycetidae</taxon>
        <taxon>Mycosphaerellales</taxon>
        <taxon>Mycosphaerellaceae</taxon>
        <taxon>Zymoseptoria</taxon>
    </lineage>
</organism>
<evidence type="ECO:0000256" key="1">
    <source>
        <dbReference type="ARBA" id="ARBA00004191"/>
    </source>
</evidence>
<dbReference type="GO" id="GO:0009277">
    <property type="term" value="C:fungal-type cell wall"/>
    <property type="evidence" value="ECO:0007669"/>
    <property type="project" value="TreeGrafter"/>
</dbReference>
<dbReference type="PANTHER" id="PTHR16631">
    <property type="entry name" value="GLUCAN 1,3-BETA-GLUCOSIDASE"/>
    <property type="match status" value="1"/>
</dbReference>
<evidence type="ECO:0000313" key="10">
    <source>
        <dbReference type="Proteomes" id="UP000215127"/>
    </source>
</evidence>
<reference evidence="9 10" key="1">
    <citation type="submission" date="2016-06" db="EMBL/GenBank/DDBJ databases">
        <authorList>
            <person name="Kjaerup R.B."/>
            <person name="Dalgaard T.S."/>
            <person name="Juul-Madsen H.R."/>
        </authorList>
    </citation>
    <scope>NUCLEOTIDE SEQUENCE [LARGE SCALE GENOMIC DNA]</scope>
</reference>
<accession>A0A1X7REK6</accession>
<dbReference type="GO" id="GO:0009986">
    <property type="term" value="C:cell surface"/>
    <property type="evidence" value="ECO:0007669"/>
    <property type="project" value="TreeGrafter"/>
</dbReference>
<feature type="compositionally biased region" description="Low complexity" evidence="8">
    <location>
        <begin position="386"/>
        <end position="418"/>
    </location>
</feature>
<evidence type="ECO:0000256" key="4">
    <source>
        <dbReference type="ARBA" id="ARBA00022525"/>
    </source>
</evidence>
<protein>
    <recommendedName>
        <fullName evidence="11">Glycoside hydrolase family 17 protein</fullName>
    </recommendedName>
</protein>
<keyword evidence="4" id="KW-0964">Secreted</keyword>
<dbReference type="Gene3D" id="3.20.20.80">
    <property type="entry name" value="Glycosidases"/>
    <property type="match status" value="1"/>
</dbReference>
<dbReference type="STRING" id="1276538.A0A1X7REK6"/>
<comment type="similarity">
    <text evidence="2 7">Belongs to the glycosyl hydrolase 17 family.</text>
</comment>
<dbReference type="EMBL" id="LT853692">
    <property type="protein sequence ID" value="SMQ45670.1"/>
    <property type="molecule type" value="Genomic_DNA"/>
</dbReference>
<proteinExistence type="inferred from homology"/>
<sequence>MRFSSAIVVAGAASANAALQGFNYGAGLTTGAAKTQQDFEVDFKRAQNLPGTSGWNAARLYTSVQAGTKNSFISAIPAAIATNTKLLLGVWASAGQDAVTAELEAIQSAIDQYGSKFTDLVVGLSCGSEDLYRVTPTGVKNKAGIGAGPDVLLNYINQIKAKNWGFSIGHVDTWTAWTNSSNNEVIEAIDWLGYDGYPYFETDLSNSIDNAKSQFDQSFGATKGASMGKPVWMTESGWPVSGPTSGQAEASIDNAERYWQEVACMLLAEGVPTFWYTLRDAEPTVPSPSFGIIGSQIDSDPLYDLSCSAKNSTSSSASSSATSAMASSAMASSAMASGTATATATEASSTASGSSSGESGSPGVAPLASASPSSGSGSSGSGSGSSGSSNSTSPSYMPGSPSAASPSSTGSMPAQYSTGAASSNGLSAIAAIAAIIGLVVHA</sequence>
<evidence type="ECO:0000256" key="2">
    <source>
        <dbReference type="ARBA" id="ARBA00008773"/>
    </source>
</evidence>
<evidence type="ECO:0000313" key="9">
    <source>
        <dbReference type="EMBL" id="SMQ45670.1"/>
    </source>
</evidence>
<keyword evidence="6" id="KW-0378">Hydrolase</keyword>
<evidence type="ECO:0000256" key="6">
    <source>
        <dbReference type="ARBA" id="ARBA00022801"/>
    </source>
</evidence>
<evidence type="ECO:0008006" key="11">
    <source>
        <dbReference type="Google" id="ProtNLM"/>
    </source>
</evidence>
<feature type="compositionally biased region" description="Low complexity" evidence="8">
    <location>
        <begin position="345"/>
        <end position="376"/>
    </location>
</feature>
<dbReference type="Pfam" id="PF00332">
    <property type="entry name" value="Glyco_hydro_17"/>
    <property type="match status" value="1"/>
</dbReference>
<dbReference type="SUPFAM" id="SSF51445">
    <property type="entry name" value="(Trans)glycosidases"/>
    <property type="match status" value="1"/>
</dbReference>
<name>A0A1X7REK6_ZYMT9</name>
<evidence type="ECO:0000256" key="7">
    <source>
        <dbReference type="RuleBase" id="RU004335"/>
    </source>
</evidence>
<keyword evidence="10" id="KW-1185">Reference proteome</keyword>
<dbReference type="GO" id="GO:0071555">
    <property type="term" value="P:cell wall organization"/>
    <property type="evidence" value="ECO:0007669"/>
    <property type="project" value="TreeGrafter"/>
</dbReference>
<dbReference type="InterPro" id="IPR000490">
    <property type="entry name" value="Glyco_hydro_17"/>
</dbReference>
<dbReference type="GO" id="GO:0042973">
    <property type="term" value="F:glucan endo-1,3-beta-D-glucosidase activity"/>
    <property type="evidence" value="ECO:0007669"/>
    <property type="project" value="TreeGrafter"/>
</dbReference>
<dbReference type="GO" id="GO:0005576">
    <property type="term" value="C:extracellular region"/>
    <property type="evidence" value="ECO:0007669"/>
    <property type="project" value="TreeGrafter"/>
</dbReference>
<dbReference type="PANTHER" id="PTHR16631:SF16">
    <property type="entry name" value="GPI-ANCHORED CELL WALL BETA-1,3-ENDOGLUCANASE EGLC"/>
    <property type="match status" value="1"/>
</dbReference>
<keyword evidence="3" id="KW-0134">Cell wall</keyword>
<dbReference type="InterPro" id="IPR050732">
    <property type="entry name" value="Beta-glucan_modifiers"/>
</dbReference>
<evidence type="ECO:0000256" key="8">
    <source>
        <dbReference type="SAM" id="MobiDB-lite"/>
    </source>
</evidence>
<dbReference type="GO" id="GO:0005975">
    <property type="term" value="P:carbohydrate metabolic process"/>
    <property type="evidence" value="ECO:0007669"/>
    <property type="project" value="InterPro"/>
</dbReference>